<dbReference type="RefSeq" id="WP_188613261.1">
    <property type="nucleotide sequence ID" value="NZ_BMJT01000001.1"/>
</dbReference>
<dbReference type="SUPFAM" id="SSF46548">
    <property type="entry name" value="alpha-helical ferredoxin"/>
    <property type="match status" value="1"/>
</dbReference>
<evidence type="ECO:0000256" key="3">
    <source>
        <dbReference type="ARBA" id="ARBA00023002"/>
    </source>
</evidence>
<dbReference type="InterPro" id="IPR017896">
    <property type="entry name" value="4Fe4S_Fe-S-bd"/>
</dbReference>
<proteinExistence type="predicted"/>
<reference evidence="8" key="1">
    <citation type="journal article" date="2014" name="Int. J. Syst. Evol. Microbiol.">
        <title>Complete genome sequence of Corynebacterium casei LMG S-19264T (=DSM 44701T), isolated from a smear-ripened cheese.</title>
        <authorList>
            <consortium name="US DOE Joint Genome Institute (JGI-PGF)"/>
            <person name="Walter F."/>
            <person name="Albersmeier A."/>
            <person name="Kalinowski J."/>
            <person name="Ruckert C."/>
        </authorList>
    </citation>
    <scope>NUCLEOTIDE SEQUENCE</scope>
    <source>
        <strain evidence="8">CGMCC 1.15760</strain>
    </source>
</reference>
<dbReference type="Pfam" id="PF02754">
    <property type="entry name" value="CCG"/>
    <property type="match status" value="2"/>
</dbReference>
<keyword evidence="3" id="KW-0560">Oxidoreductase</keyword>
<keyword evidence="4" id="KW-0408">Iron</keyword>
<dbReference type="GO" id="GO:0016491">
    <property type="term" value="F:oxidoreductase activity"/>
    <property type="evidence" value="ECO:0007669"/>
    <property type="project" value="UniProtKB-KW"/>
</dbReference>
<keyword evidence="1" id="KW-0004">4Fe-4S</keyword>
<dbReference type="GO" id="GO:0046872">
    <property type="term" value="F:metal ion binding"/>
    <property type="evidence" value="ECO:0007669"/>
    <property type="project" value="UniProtKB-KW"/>
</dbReference>
<keyword evidence="6" id="KW-0812">Transmembrane</keyword>
<feature type="transmembrane region" description="Helical" evidence="6">
    <location>
        <begin position="6"/>
        <end position="27"/>
    </location>
</feature>
<dbReference type="PROSITE" id="PS00198">
    <property type="entry name" value="4FE4S_FER_1"/>
    <property type="match status" value="1"/>
</dbReference>
<dbReference type="EMBL" id="BMJT01000001">
    <property type="protein sequence ID" value="GGG12251.1"/>
    <property type="molecule type" value="Genomic_DNA"/>
</dbReference>
<dbReference type="PROSITE" id="PS51379">
    <property type="entry name" value="4FE4S_FER_2"/>
    <property type="match status" value="1"/>
</dbReference>
<dbReference type="PANTHER" id="PTHR43255">
    <property type="entry name" value="IRON-SULFUR-BINDING OXIDOREDUCTASE FADF-RELATED-RELATED"/>
    <property type="match status" value="1"/>
</dbReference>
<feature type="transmembrane region" description="Helical" evidence="6">
    <location>
        <begin position="71"/>
        <end position="92"/>
    </location>
</feature>
<accession>A0A917FVH0</accession>
<dbReference type="Gene3D" id="1.10.1060.10">
    <property type="entry name" value="Alpha-helical ferredoxin"/>
    <property type="match status" value="1"/>
</dbReference>
<dbReference type="AlphaFoldDB" id="A0A917FVH0"/>
<evidence type="ECO:0000256" key="2">
    <source>
        <dbReference type="ARBA" id="ARBA00022723"/>
    </source>
</evidence>
<evidence type="ECO:0000313" key="8">
    <source>
        <dbReference type="EMBL" id="GGG12251.1"/>
    </source>
</evidence>
<dbReference type="SUPFAM" id="SSF103501">
    <property type="entry name" value="Respiratory nitrate reductase 1 gamma chain"/>
    <property type="match status" value="1"/>
</dbReference>
<feature type="transmembrane region" description="Helical" evidence="6">
    <location>
        <begin position="150"/>
        <end position="170"/>
    </location>
</feature>
<gene>
    <name evidence="8" type="primary">fadF</name>
    <name evidence="8" type="ORF">GCM10007425_03220</name>
</gene>
<evidence type="ECO:0000256" key="5">
    <source>
        <dbReference type="ARBA" id="ARBA00023014"/>
    </source>
</evidence>
<evidence type="ECO:0000313" key="9">
    <source>
        <dbReference type="Proteomes" id="UP000616608"/>
    </source>
</evidence>
<keyword evidence="2" id="KW-0479">Metal-binding</keyword>
<dbReference type="PANTHER" id="PTHR43255:SF1">
    <property type="entry name" value="IRON-SULFUR-BINDING OXIDOREDUCTASE FADF-RELATED"/>
    <property type="match status" value="1"/>
</dbReference>
<keyword evidence="6" id="KW-0472">Membrane</keyword>
<evidence type="ECO:0000256" key="6">
    <source>
        <dbReference type="SAM" id="Phobius"/>
    </source>
</evidence>
<dbReference type="Pfam" id="PF13183">
    <property type="entry name" value="Fer4_8"/>
    <property type="match status" value="1"/>
</dbReference>
<sequence>MNSLLIANWVLFGIVVVYGVGLFLYLLKTRYQFVKLGKKVEFDQNVKERLGSIIENVFGQKKLLKDKKSGIIHVFFFYGFLLVQLGAIDLIWKGLKPGSHLPLGGLYEFFTFSQELVVFMILVAVIWAFYRRYVEKLVRLKRGWKNGLVLIFIGGLMVSTLIANGMNMIWQGHEPGLFEPMASVIALAFGFLPASATATIFFVMWWLHLLILLTFLVYVPQSKHFHLIAGPANVFFNRLDRVGTLQPIDFSALEEMDDDAEEMPAIGVGKIQDFNQKQLIDLYACVECGRCTNMCPATGTGKMLSPMDLIVKLRDHLTNTGAVETKQKPWVPFTAFKNTKGNQLAIAAGAEGASIDDIYSPSLIGDVITEEEIWACTTCRNCEDQCPVMNEHVDKIIDLRRYLTMTEGKVNPDAQRAMTNIERQGNPWGLNRKEKENWRDLDPTVSVPTIKEFKKTGEEMEYLFWVGSMGAFDSRSQKIALDFARLLNAAGVKFAILGNKEKNSGDTPRRLGNEFLFQELANANISEFEKNDVTKIVTIDPHAYNIFKNEYKDFGWEGEVYHHTEVLNQLITDGKLALNYEVDETIVFHDSCYLGRYNEVYDPPREILRGIPGVKLVEMERNRDTGMCCGAGGGLMWMEEHVGNRINVARTEQALATDASVISSGCPYCLTMLSDGTKAKEVEDQVGTYDVAELLARSVFGTKTVAEATQAEDEETDEEPLVN</sequence>
<dbReference type="InterPro" id="IPR036197">
    <property type="entry name" value="NarG-like_sf"/>
</dbReference>
<keyword evidence="6" id="KW-1133">Transmembrane helix</keyword>
<protein>
    <recommendedName>
        <fullName evidence="7">4Fe-4S ferredoxin-type domain-containing protein</fullName>
    </recommendedName>
</protein>
<dbReference type="InterPro" id="IPR051460">
    <property type="entry name" value="HdrC_iron-sulfur_subunit"/>
</dbReference>
<comment type="caution">
    <text evidence="8">The sequence shown here is derived from an EMBL/GenBank/DDBJ whole genome shotgun (WGS) entry which is preliminary data.</text>
</comment>
<reference evidence="8" key="2">
    <citation type="submission" date="2020-09" db="EMBL/GenBank/DDBJ databases">
        <authorList>
            <person name="Sun Q."/>
            <person name="Zhou Y."/>
        </authorList>
    </citation>
    <scope>NUCLEOTIDE SEQUENCE</scope>
    <source>
        <strain evidence="8">CGMCC 1.15760</strain>
    </source>
</reference>
<organism evidence="8 9">
    <name type="scientific">Lysinibacillus alkalisoli</name>
    <dbReference type="NCBI Taxonomy" id="1911548"/>
    <lineage>
        <taxon>Bacteria</taxon>
        <taxon>Bacillati</taxon>
        <taxon>Bacillota</taxon>
        <taxon>Bacilli</taxon>
        <taxon>Bacillales</taxon>
        <taxon>Bacillaceae</taxon>
        <taxon>Lysinibacillus</taxon>
    </lineage>
</organism>
<feature type="transmembrane region" description="Helical" evidence="6">
    <location>
        <begin position="190"/>
        <end position="219"/>
    </location>
</feature>
<feature type="domain" description="4Fe-4S ferredoxin-type" evidence="7">
    <location>
        <begin position="276"/>
        <end position="306"/>
    </location>
</feature>
<dbReference type="InterPro" id="IPR017900">
    <property type="entry name" value="4Fe4S_Fe_S_CS"/>
</dbReference>
<evidence type="ECO:0000256" key="4">
    <source>
        <dbReference type="ARBA" id="ARBA00023004"/>
    </source>
</evidence>
<dbReference type="Proteomes" id="UP000616608">
    <property type="component" value="Unassembled WGS sequence"/>
</dbReference>
<dbReference type="InterPro" id="IPR009051">
    <property type="entry name" value="Helical_ferredxn"/>
</dbReference>
<dbReference type="Gene3D" id="1.20.950.20">
    <property type="entry name" value="Transmembrane di-heme cytochromes, Chain C"/>
    <property type="match status" value="1"/>
</dbReference>
<keyword evidence="5" id="KW-0411">Iron-sulfur</keyword>
<dbReference type="GO" id="GO:0005886">
    <property type="term" value="C:plasma membrane"/>
    <property type="evidence" value="ECO:0007669"/>
    <property type="project" value="TreeGrafter"/>
</dbReference>
<dbReference type="InterPro" id="IPR004017">
    <property type="entry name" value="Cys_rich_dom"/>
</dbReference>
<name>A0A917FVH0_9BACI</name>
<keyword evidence="9" id="KW-1185">Reference proteome</keyword>
<evidence type="ECO:0000256" key="1">
    <source>
        <dbReference type="ARBA" id="ARBA00022485"/>
    </source>
</evidence>
<evidence type="ECO:0000259" key="7">
    <source>
        <dbReference type="PROSITE" id="PS51379"/>
    </source>
</evidence>
<dbReference type="GO" id="GO:0051539">
    <property type="term" value="F:4 iron, 4 sulfur cluster binding"/>
    <property type="evidence" value="ECO:0007669"/>
    <property type="project" value="UniProtKB-KW"/>
</dbReference>
<feature type="transmembrane region" description="Helical" evidence="6">
    <location>
        <begin position="112"/>
        <end position="130"/>
    </location>
</feature>